<dbReference type="KEGG" id="cbai:105083595"/>
<dbReference type="InterPro" id="IPR008661">
    <property type="entry name" value="L6_membrane"/>
</dbReference>
<keyword evidence="4 6" id="KW-1133">Transmembrane helix</keyword>
<feature type="transmembrane region" description="Helical" evidence="6">
    <location>
        <begin position="260"/>
        <end position="283"/>
    </location>
</feature>
<gene>
    <name evidence="7" type="primary">LOC105083595</name>
</gene>
<keyword evidence="5 6" id="KW-0472">Membrane</keyword>
<keyword evidence="3 6" id="KW-0812">Transmembrane</keyword>
<sequence>MDVGQSHLGLIPLGDWVTRSLASSPNWLHVTHLWLHQYHSFRGQRDGCKDPEPAQKLPAAELEDSASLAGPGCLAPGEAARYACAQPRRPDHCEISIFSALQRKQRAREGGFTMCSETGSRCTGMLLLTLATTAIIANLLLYFPNGQVLAPAKVTNLVWFFHGFLGAGLLVMVPAVMLLRAGGEGCWAHRRGMLFPVLLAILGTMGAVYCVVISSLGLLSGPFCDTGSGNYTYPFRNDTLENSYLFNRPSWTTCQEPEHIVLWHVVLFSILLGIGAVEAALCLSQAVSGLCDIFCGTCIRKGQVTITGL</sequence>
<evidence type="ECO:0000313" key="7">
    <source>
        <dbReference type="RefSeq" id="XP_010971803.1"/>
    </source>
</evidence>
<dbReference type="GO" id="GO:0016020">
    <property type="term" value="C:membrane"/>
    <property type="evidence" value="ECO:0007669"/>
    <property type="project" value="UniProtKB-SubCell"/>
</dbReference>
<feature type="transmembrane region" description="Helical" evidence="6">
    <location>
        <begin position="124"/>
        <end position="145"/>
    </location>
</feature>
<dbReference type="PANTHER" id="PTHR14198">
    <property type="entry name" value="TRANSMEMBRANE 4 L6 FAMILY MEMBER 1-RELATED"/>
    <property type="match status" value="1"/>
</dbReference>
<organism evidence="7">
    <name type="scientific">Camelus bactrianus</name>
    <name type="common">Bactrian camel</name>
    <dbReference type="NCBI Taxonomy" id="9837"/>
    <lineage>
        <taxon>Eukaryota</taxon>
        <taxon>Metazoa</taxon>
        <taxon>Chordata</taxon>
        <taxon>Craniata</taxon>
        <taxon>Vertebrata</taxon>
        <taxon>Euteleostomi</taxon>
        <taxon>Mammalia</taxon>
        <taxon>Eutheria</taxon>
        <taxon>Laurasiatheria</taxon>
        <taxon>Artiodactyla</taxon>
        <taxon>Tylopoda</taxon>
        <taxon>Camelidae</taxon>
        <taxon>Camelus</taxon>
    </lineage>
</organism>
<comment type="similarity">
    <text evidence="2">Belongs to the L6 tetraspanin family.</text>
</comment>
<proteinExistence type="inferred from homology"/>
<evidence type="ECO:0000256" key="5">
    <source>
        <dbReference type="ARBA" id="ARBA00023136"/>
    </source>
</evidence>
<evidence type="ECO:0000256" key="4">
    <source>
        <dbReference type="ARBA" id="ARBA00022989"/>
    </source>
</evidence>
<feature type="transmembrane region" description="Helical" evidence="6">
    <location>
        <begin position="157"/>
        <end position="181"/>
    </location>
</feature>
<accession>A0A9W3FEX8</accession>
<protein>
    <submittedName>
        <fullName evidence="7">Transmembrane 4 L6 family member 1-like</fullName>
    </submittedName>
</protein>
<evidence type="ECO:0000256" key="1">
    <source>
        <dbReference type="ARBA" id="ARBA00004141"/>
    </source>
</evidence>
<reference evidence="7" key="1">
    <citation type="submission" date="2025-08" db="UniProtKB">
        <authorList>
            <consortium name="RefSeq"/>
        </authorList>
    </citation>
    <scope>IDENTIFICATION</scope>
    <source>
        <tissue evidence="7">Blood</tissue>
    </source>
</reference>
<comment type="subcellular location">
    <subcellularLocation>
        <location evidence="1">Membrane</location>
        <topology evidence="1">Multi-pass membrane protein</topology>
    </subcellularLocation>
</comment>
<feature type="transmembrane region" description="Helical" evidence="6">
    <location>
        <begin position="193"/>
        <end position="219"/>
    </location>
</feature>
<dbReference type="AlphaFoldDB" id="A0A9W3FEX8"/>
<dbReference type="Pfam" id="PF05805">
    <property type="entry name" value="L6_membrane"/>
    <property type="match status" value="1"/>
</dbReference>
<dbReference type="PANTHER" id="PTHR14198:SF20">
    <property type="entry name" value="TRANSMEMBRANE 4 L SIX FAMILY MEMBER 1A"/>
    <property type="match status" value="1"/>
</dbReference>
<evidence type="ECO:0000256" key="2">
    <source>
        <dbReference type="ARBA" id="ARBA00006193"/>
    </source>
</evidence>
<dbReference type="OrthoDB" id="9449742at2759"/>
<dbReference type="RefSeq" id="XP_010971803.1">
    <property type="nucleotide sequence ID" value="XM_010973501.2"/>
</dbReference>
<evidence type="ECO:0000256" key="3">
    <source>
        <dbReference type="ARBA" id="ARBA00022692"/>
    </source>
</evidence>
<name>A0A9W3FEX8_CAMBA</name>
<evidence type="ECO:0000256" key="6">
    <source>
        <dbReference type="SAM" id="Phobius"/>
    </source>
</evidence>